<dbReference type="PROSITE" id="PS50943">
    <property type="entry name" value="HTH_CROC1"/>
    <property type="match status" value="1"/>
</dbReference>
<evidence type="ECO:0000313" key="3">
    <source>
        <dbReference type="Proteomes" id="UP000028782"/>
    </source>
</evidence>
<dbReference type="CDD" id="cd00093">
    <property type="entry name" value="HTH_XRE"/>
    <property type="match status" value="1"/>
</dbReference>
<dbReference type="Gene3D" id="1.10.260.40">
    <property type="entry name" value="lambda repressor-like DNA-binding domains"/>
    <property type="match status" value="1"/>
</dbReference>
<accession>A0A076PLF2</accession>
<dbReference type="InterPro" id="IPR001387">
    <property type="entry name" value="Cro/C1-type_HTH"/>
</dbReference>
<gene>
    <name evidence="2" type="ORF">O987_17905</name>
</gene>
<name>A0A076PLF2_COMTE</name>
<dbReference type="SMART" id="SM00530">
    <property type="entry name" value="HTH_XRE"/>
    <property type="match status" value="1"/>
</dbReference>
<dbReference type="GO" id="GO:0003677">
    <property type="term" value="F:DNA binding"/>
    <property type="evidence" value="ECO:0007669"/>
    <property type="project" value="InterPro"/>
</dbReference>
<dbReference type="HOGENOM" id="CLU_066192_35_2_4"/>
<dbReference type="Pfam" id="PF01381">
    <property type="entry name" value="HTH_3"/>
    <property type="match status" value="1"/>
</dbReference>
<dbReference type="InterPro" id="IPR010982">
    <property type="entry name" value="Lambda_DNA-bd_dom_sf"/>
</dbReference>
<dbReference type="SUPFAM" id="SSF47413">
    <property type="entry name" value="lambda repressor-like DNA-binding domains"/>
    <property type="match status" value="1"/>
</dbReference>
<evidence type="ECO:0000259" key="1">
    <source>
        <dbReference type="PROSITE" id="PS50943"/>
    </source>
</evidence>
<dbReference type="AlphaFoldDB" id="A0A076PLF2"/>
<protein>
    <submittedName>
        <fullName evidence="2">XRE family transcriptional regulator</fullName>
    </submittedName>
</protein>
<evidence type="ECO:0000313" key="2">
    <source>
        <dbReference type="EMBL" id="AIJ47694.1"/>
    </source>
</evidence>
<dbReference type="RefSeq" id="WP_015476703.1">
    <property type="nucleotide sequence ID" value="NZ_CP006704.1"/>
</dbReference>
<dbReference type="Proteomes" id="UP000028782">
    <property type="component" value="Chromosome"/>
</dbReference>
<dbReference type="EMBL" id="CP006704">
    <property type="protein sequence ID" value="AIJ47694.1"/>
    <property type="molecule type" value="Genomic_DNA"/>
</dbReference>
<organism evidence="2 3">
    <name type="scientific">Comamonas testosteroni TK102</name>
    <dbReference type="NCBI Taxonomy" id="1392005"/>
    <lineage>
        <taxon>Bacteria</taxon>
        <taxon>Pseudomonadati</taxon>
        <taxon>Pseudomonadota</taxon>
        <taxon>Betaproteobacteria</taxon>
        <taxon>Burkholderiales</taxon>
        <taxon>Comamonadaceae</taxon>
        <taxon>Comamonas</taxon>
    </lineage>
</organism>
<sequence length="97" mass="10843">MAAKDSLATAIRTVRKARGLSQEAFSDVSSRTYLSLLERDLKSPTMHKLTELCEVMDVHPLTLLTLAYAGDSTRRADQLLAQVRQELEAVLKERDTP</sequence>
<feature type="domain" description="HTH cro/C1-type" evidence="1">
    <location>
        <begin position="11"/>
        <end position="63"/>
    </location>
</feature>
<proteinExistence type="predicted"/>
<dbReference type="KEGG" id="ctes:O987_17905"/>
<reference evidence="2 3" key="1">
    <citation type="journal article" date="2014" name="Genome Announc.">
        <title>Complete Genome Sequence of Polychlorinated Biphenyl Degrader Comamonas testosteroni TK102 (NBRC 109938).</title>
        <authorList>
            <person name="Fukuda K."/>
            <person name="Hosoyama A."/>
            <person name="Tsuchikane K."/>
            <person name="Ohji S."/>
            <person name="Yamazoe A."/>
            <person name="Fujita N."/>
            <person name="Shintani M."/>
            <person name="Kimbara K."/>
        </authorList>
    </citation>
    <scope>NUCLEOTIDE SEQUENCE [LARGE SCALE GENOMIC DNA]</scope>
    <source>
        <strain evidence="2">TK102</strain>
    </source>
</reference>